<sequence>MRQVEATVSSVYATFDEHMRQFAEKSHLPYTTMPPMMDIVRAAMAVVPPTSSSMTSAVGTSYGERVSSSTLPPPSIDGPSTSTVDPPPSPWPSSDVRDLEDH</sequence>
<evidence type="ECO:0000313" key="2">
    <source>
        <dbReference type="Proteomes" id="UP001060085"/>
    </source>
</evidence>
<organism evidence="1 2">
    <name type="scientific">Catharanthus roseus</name>
    <name type="common">Madagascar periwinkle</name>
    <name type="synonym">Vinca rosea</name>
    <dbReference type="NCBI Taxonomy" id="4058"/>
    <lineage>
        <taxon>Eukaryota</taxon>
        <taxon>Viridiplantae</taxon>
        <taxon>Streptophyta</taxon>
        <taxon>Embryophyta</taxon>
        <taxon>Tracheophyta</taxon>
        <taxon>Spermatophyta</taxon>
        <taxon>Magnoliopsida</taxon>
        <taxon>eudicotyledons</taxon>
        <taxon>Gunneridae</taxon>
        <taxon>Pentapetalae</taxon>
        <taxon>asterids</taxon>
        <taxon>lamiids</taxon>
        <taxon>Gentianales</taxon>
        <taxon>Apocynaceae</taxon>
        <taxon>Rauvolfioideae</taxon>
        <taxon>Vinceae</taxon>
        <taxon>Catharanthinae</taxon>
        <taxon>Catharanthus</taxon>
    </lineage>
</organism>
<name>A0ACC0ARI3_CATRO</name>
<reference evidence="2" key="1">
    <citation type="journal article" date="2023" name="Nat. Plants">
        <title>Single-cell RNA sequencing provides a high-resolution roadmap for understanding the multicellular compartmentation of specialized metabolism.</title>
        <authorList>
            <person name="Sun S."/>
            <person name="Shen X."/>
            <person name="Li Y."/>
            <person name="Li Y."/>
            <person name="Wang S."/>
            <person name="Li R."/>
            <person name="Zhang H."/>
            <person name="Shen G."/>
            <person name="Guo B."/>
            <person name="Wei J."/>
            <person name="Xu J."/>
            <person name="St-Pierre B."/>
            <person name="Chen S."/>
            <person name="Sun C."/>
        </authorList>
    </citation>
    <scope>NUCLEOTIDE SEQUENCE [LARGE SCALE GENOMIC DNA]</scope>
</reference>
<evidence type="ECO:0000313" key="1">
    <source>
        <dbReference type="EMBL" id="KAI5663154.1"/>
    </source>
</evidence>
<dbReference type="EMBL" id="CM044705">
    <property type="protein sequence ID" value="KAI5663154.1"/>
    <property type="molecule type" value="Genomic_DNA"/>
</dbReference>
<comment type="caution">
    <text evidence="1">The sequence shown here is derived from an EMBL/GenBank/DDBJ whole genome shotgun (WGS) entry which is preliminary data.</text>
</comment>
<accession>A0ACC0ARI3</accession>
<dbReference type="Proteomes" id="UP001060085">
    <property type="component" value="Linkage Group LG05"/>
</dbReference>
<keyword evidence="2" id="KW-1185">Reference proteome</keyword>
<proteinExistence type="predicted"/>
<gene>
    <name evidence="1" type="ORF">M9H77_22477</name>
</gene>
<protein>
    <submittedName>
        <fullName evidence="1">Uncharacterized protein</fullName>
    </submittedName>
</protein>